<dbReference type="InterPro" id="IPR009799">
    <property type="entry name" value="EthD_dom"/>
</dbReference>
<reference evidence="2 3" key="1">
    <citation type="submission" date="2016-10" db="EMBL/GenBank/DDBJ databases">
        <authorList>
            <person name="de Groot N.N."/>
        </authorList>
    </citation>
    <scope>NUCLEOTIDE SEQUENCE [LARGE SCALE GENOMIC DNA]</scope>
    <source>
        <strain evidence="2 3">JCM 18415</strain>
    </source>
</reference>
<dbReference type="AlphaFoldDB" id="A0A1I6A3R4"/>
<name>A0A1I6A3R4_9GAMM</name>
<dbReference type="Pfam" id="PF07110">
    <property type="entry name" value="EthD"/>
    <property type="match status" value="1"/>
</dbReference>
<evidence type="ECO:0000313" key="2">
    <source>
        <dbReference type="EMBL" id="SFQ63364.1"/>
    </source>
</evidence>
<dbReference type="Gene3D" id="3.30.70.100">
    <property type="match status" value="1"/>
</dbReference>
<dbReference type="Proteomes" id="UP000242815">
    <property type="component" value="Unassembled WGS sequence"/>
</dbReference>
<proteinExistence type="predicted"/>
<accession>A0A1I6A3R4</accession>
<dbReference type="EMBL" id="FOYD01000001">
    <property type="protein sequence ID" value="SFQ63364.1"/>
    <property type="molecule type" value="Genomic_DNA"/>
</dbReference>
<dbReference type="RefSeq" id="WP_090536706.1">
    <property type="nucleotide sequence ID" value="NZ_FOYD01000001.1"/>
</dbReference>
<dbReference type="OrthoDB" id="6369070at2"/>
<dbReference type="GO" id="GO:0016491">
    <property type="term" value="F:oxidoreductase activity"/>
    <property type="evidence" value="ECO:0007669"/>
    <property type="project" value="InterPro"/>
</dbReference>
<dbReference type="InterPro" id="IPR011008">
    <property type="entry name" value="Dimeric_a/b-barrel"/>
</dbReference>
<evidence type="ECO:0000259" key="1">
    <source>
        <dbReference type="Pfam" id="PF07110"/>
    </source>
</evidence>
<dbReference type="SUPFAM" id="SSF54909">
    <property type="entry name" value="Dimeric alpha+beta barrel"/>
    <property type="match status" value="1"/>
</dbReference>
<organism evidence="2 3">
    <name type="scientific">Halopseudomonas formosensis</name>
    <dbReference type="NCBI Taxonomy" id="1002526"/>
    <lineage>
        <taxon>Bacteria</taxon>
        <taxon>Pseudomonadati</taxon>
        <taxon>Pseudomonadota</taxon>
        <taxon>Gammaproteobacteria</taxon>
        <taxon>Pseudomonadales</taxon>
        <taxon>Pseudomonadaceae</taxon>
        <taxon>Halopseudomonas</taxon>
    </lineage>
</organism>
<feature type="domain" description="EthD" evidence="1">
    <location>
        <begin position="11"/>
        <end position="89"/>
    </location>
</feature>
<dbReference type="STRING" id="1002526.SAMN05216578_101553"/>
<protein>
    <submittedName>
        <fullName evidence="2">EthD domain-containing protein</fullName>
    </submittedName>
</protein>
<gene>
    <name evidence="2" type="ORF">SAMN05216578_101553</name>
</gene>
<evidence type="ECO:0000313" key="3">
    <source>
        <dbReference type="Proteomes" id="UP000242815"/>
    </source>
</evidence>
<sequence>MKAVSLVTRRADLDRAGFRDYYESTHCWLAMQHFPFLGYTRNHLLDHPELDFDCISEFAAPEEMAAIDVMNSRSRQLVATDELQFMDPSRIRVAAVRPHRLIASREAGPQGLQAQVLMIEHDQQALLQMLQQLVPQLTGAYPGLHGMRLDLLDNDPRCPLPCNALLWLNWFGQPETLPAALDQLPGLQRTLRVERCDTPLATLQEKFVAFQP</sequence>